<organism evidence="1 2">
    <name type="scientific">Rhizoctonia solani</name>
    <dbReference type="NCBI Taxonomy" id="456999"/>
    <lineage>
        <taxon>Eukaryota</taxon>
        <taxon>Fungi</taxon>
        <taxon>Dikarya</taxon>
        <taxon>Basidiomycota</taxon>
        <taxon>Agaricomycotina</taxon>
        <taxon>Agaricomycetes</taxon>
        <taxon>Cantharellales</taxon>
        <taxon>Ceratobasidiaceae</taxon>
        <taxon>Rhizoctonia</taxon>
    </lineage>
</organism>
<proteinExistence type="predicted"/>
<name>A0A8H3HT89_9AGAM</name>
<sequence>MSPSPNAEANGTAIATANGNFMVQAATPDGHAVNAQGTYNPNTNAWNSIPAKIEYNDQAELTGKHSFSGTVGPTSFKFTCDNGAIITGPVNPPVVPTMDVMGTVNWVLTM</sequence>
<accession>A0A8H3HT89</accession>
<gene>
    <name evidence="1" type="ORF">RDB_LOCUS38769</name>
</gene>
<evidence type="ECO:0000313" key="1">
    <source>
        <dbReference type="EMBL" id="CAE7098410.1"/>
    </source>
</evidence>
<dbReference type="AlphaFoldDB" id="A0A8H3HT89"/>
<dbReference type="EMBL" id="CAJNJQ010000762">
    <property type="protein sequence ID" value="CAE7098410.1"/>
    <property type="molecule type" value="Genomic_DNA"/>
</dbReference>
<dbReference type="Proteomes" id="UP000663827">
    <property type="component" value="Unassembled WGS sequence"/>
</dbReference>
<evidence type="ECO:0000313" key="2">
    <source>
        <dbReference type="Proteomes" id="UP000663827"/>
    </source>
</evidence>
<reference evidence="1" key="1">
    <citation type="submission" date="2021-01" db="EMBL/GenBank/DDBJ databases">
        <authorList>
            <person name="Kaushik A."/>
        </authorList>
    </citation>
    <scope>NUCLEOTIDE SEQUENCE</scope>
    <source>
        <strain evidence="1">AG5</strain>
    </source>
</reference>
<protein>
    <submittedName>
        <fullName evidence="1">Uncharacterized protein</fullName>
    </submittedName>
</protein>
<comment type="caution">
    <text evidence="1">The sequence shown here is derived from an EMBL/GenBank/DDBJ whole genome shotgun (WGS) entry which is preliminary data.</text>
</comment>